<dbReference type="AlphaFoldDB" id="A0A699XQZ1"/>
<proteinExistence type="predicted"/>
<name>A0A699XQZ1_TANCI</name>
<reference evidence="1" key="1">
    <citation type="journal article" date="2019" name="Sci. Rep.">
        <title>Draft genome of Tanacetum cinerariifolium, the natural source of mosquito coil.</title>
        <authorList>
            <person name="Yamashiro T."/>
            <person name="Shiraishi A."/>
            <person name="Satake H."/>
            <person name="Nakayama K."/>
        </authorList>
    </citation>
    <scope>NUCLEOTIDE SEQUENCE</scope>
</reference>
<feature type="non-terminal residue" evidence="1">
    <location>
        <position position="1"/>
    </location>
</feature>
<evidence type="ECO:0000313" key="1">
    <source>
        <dbReference type="EMBL" id="GFD60740.1"/>
    </source>
</evidence>
<comment type="caution">
    <text evidence="1">The sequence shown here is derived from an EMBL/GenBank/DDBJ whole genome shotgun (WGS) entry which is preliminary data.</text>
</comment>
<accession>A0A699XQZ1</accession>
<gene>
    <name evidence="1" type="ORF">Tci_932709</name>
</gene>
<organism evidence="1">
    <name type="scientific">Tanacetum cinerariifolium</name>
    <name type="common">Dalmatian daisy</name>
    <name type="synonym">Chrysanthemum cinerariifolium</name>
    <dbReference type="NCBI Taxonomy" id="118510"/>
    <lineage>
        <taxon>Eukaryota</taxon>
        <taxon>Viridiplantae</taxon>
        <taxon>Streptophyta</taxon>
        <taxon>Embryophyta</taxon>
        <taxon>Tracheophyta</taxon>
        <taxon>Spermatophyta</taxon>
        <taxon>Magnoliopsida</taxon>
        <taxon>eudicotyledons</taxon>
        <taxon>Gunneridae</taxon>
        <taxon>Pentapetalae</taxon>
        <taxon>asterids</taxon>
        <taxon>campanulids</taxon>
        <taxon>Asterales</taxon>
        <taxon>Asteraceae</taxon>
        <taxon>Asteroideae</taxon>
        <taxon>Anthemideae</taxon>
        <taxon>Anthemidinae</taxon>
        <taxon>Tanacetum</taxon>
    </lineage>
</organism>
<sequence>SILGAKKPLLTPAEAEAVQADLGTYADLLPAAARATLAPWLGAPTTPDTLGAVERYAPITDFQPELTPATAIVP</sequence>
<feature type="non-terminal residue" evidence="1">
    <location>
        <position position="74"/>
    </location>
</feature>
<protein>
    <submittedName>
        <fullName evidence="1">Uncharacterized protein</fullName>
    </submittedName>
</protein>
<dbReference type="EMBL" id="BKCJ011881899">
    <property type="protein sequence ID" value="GFD60740.1"/>
    <property type="molecule type" value="Genomic_DNA"/>
</dbReference>